<evidence type="ECO:0000256" key="2">
    <source>
        <dbReference type="SAM" id="SignalP"/>
    </source>
</evidence>
<dbReference type="Proteomes" id="UP001168380">
    <property type="component" value="Unassembled WGS sequence"/>
</dbReference>
<dbReference type="RefSeq" id="WP_302714419.1">
    <property type="nucleotide sequence ID" value="NZ_JAULRT010000062.1"/>
</dbReference>
<keyword evidence="2" id="KW-0732">Signal</keyword>
<gene>
    <name evidence="4" type="ORF">QWI16_15415</name>
</gene>
<name>A0ABT8THJ1_9GAMM</name>
<feature type="chain" id="PRO_5047413818" evidence="2">
    <location>
        <begin position="23"/>
        <end position="352"/>
    </location>
</feature>
<feature type="domain" description="Bacterial Ig-like" evidence="3">
    <location>
        <begin position="109"/>
        <end position="206"/>
    </location>
</feature>
<feature type="compositionally biased region" description="Low complexity" evidence="1">
    <location>
        <begin position="176"/>
        <end position="194"/>
    </location>
</feature>
<keyword evidence="5" id="KW-1185">Reference proteome</keyword>
<evidence type="ECO:0000256" key="1">
    <source>
        <dbReference type="SAM" id="MobiDB-lite"/>
    </source>
</evidence>
<evidence type="ECO:0000313" key="4">
    <source>
        <dbReference type="EMBL" id="MDO3383569.1"/>
    </source>
</evidence>
<accession>A0ABT8THJ1</accession>
<feature type="region of interest" description="Disordered" evidence="1">
    <location>
        <begin position="176"/>
        <end position="202"/>
    </location>
</feature>
<evidence type="ECO:0000259" key="3">
    <source>
        <dbReference type="Pfam" id="PF19078"/>
    </source>
</evidence>
<proteinExistence type="predicted"/>
<evidence type="ECO:0000313" key="5">
    <source>
        <dbReference type="Proteomes" id="UP001168380"/>
    </source>
</evidence>
<organism evidence="4 5">
    <name type="scientific">Gilvimarinus algae</name>
    <dbReference type="NCBI Taxonomy" id="3058037"/>
    <lineage>
        <taxon>Bacteria</taxon>
        <taxon>Pseudomonadati</taxon>
        <taxon>Pseudomonadota</taxon>
        <taxon>Gammaproteobacteria</taxon>
        <taxon>Cellvibrionales</taxon>
        <taxon>Cellvibrionaceae</taxon>
        <taxon>Gilvimarinus</taxon>
    </lineage>
</organism>
<sequence length="352" mass="35804">MKLFTKTALACALAAGSVVASADTVEIRDTQGGLLVTYSADAVTVQGGVITLSNGDYISGSLPGFEPGDVMCGENTDEVNGVCIGTGGGANCGPGTELNQAEDQCVPATPPTLNISSSPSSLADGVTSATLTFQFSRPVTGFSINDINVSPSIHTLSGFTTVDSDTYRVTFNRSGNNSGSASVSVSAGSYQGTNGTSGGSGSRSITLVSDGPVVVGCDGGVPDHVTLTTLKALSSFGTATGLMEFDIPRSPGVLSYGFTTTGGSASGQINLGGDSGTSTDIRNMWISDCPGGPALPGRCERPGNLTTMRWSQSSSRTACELDRNKTYYFNVDSESCNRLSGCSGIIQHLGGW</sequence>
<dbReference type="InterPro" id="IPR044048">
    <property type="entry name" value="Big_12"/>
</dbReference>
<reference evidence="4" key="1">
    <citation type="submission" date="2023-07" db="EMBL/GenBank/DDBJ databases">
        <title>Gilvimarinus algae sp. nov., isolated from the surface of Kelp.</title>
        <authorList>
            <person name="Sun Y.Y."/>
            <person name="Gong Y."/>
            <person name="Du Z.J."/>
        </authorList>
    </citation>
    <scope>NUCLEOTIDE SEQUENCE</scope>
    <source>
        <strain evidence="4">SDUM040014</strain>
    </source>
</reference>
<feature type="signal peptide" evidence="2">
    <location>
        <begin position="1"/>
        <end position="22"/>
    </location>
</feature>
<dbReference type="EMBL" id="JAULRT010000062">
    <property type="protein sequence ID" value="MDO3383569.1"/>
    <property type="molecule type" value="Genomic_DNA"/>
</dbReference>
<dbReference type="Pfam" id="PF19078">
    <property type="entry name" value="Big_12"/>
    <property type="match status" value="1"/>
</dbReference>
<comment type="caution">
    <text evidence="4">The sequence shown here is derived from an EMBL/GenBank/DDBJ whole genome shotgun (WGS) entry which is preliminary data.</text>
</comment>
<protein>
    <submittedName>
        <fullName evidence="4">Ig-like domain-containing protein</fullName>
    </submittedName>
</protein>